<gene>
    <name evidence="1" type="ORF">dsmv_2583</name>
</gene>
<name>S7TSS5_DESML</name>
<accession>S7TSS5</accession>
<reference evidence="1 2" key="1">
    <citation type="journal article" date="2013" name="Genome Announc.">
        <title>Draft genome sequences for three mercury-methylating, sulfate-reducing bacteria.</title>
        <authorList>
            <person name="Brown S.D."/>
            <person name="Hurt R.A.Jr."/>
            <person name="Gilmour C.C."/>
            <person name="Elias D.A."/>
        </authorList>
    </citation>
    <scope>NUCLEOTIDE SEQUENCE [LARGE SCALE GENOMIC DNA]</scope>
    <source>
        <strain evidence="1 2">DSM 2059</strain>
    </source>
</reference>
<sequence>MAALKDLTGQTFGRLTVIARAEKPDGLKDTSAYWKCKCLCGNEVVVRGRNLRRGNTSSCGCYQKDRVSETKSKSEVPLYGLQARFPREYQVWYYMIRRTTDPSNPDFAAYGLDGIRCCSRWRRSFAAFIEDMGPRPEGGLNEIHLDRIDGDQGYTPWNCRWVSARENVLNRIITVWITDPFDGEILCQADMARKFGLKPKTLQTRLNILGWPLEKALTTPAGPSRMPSAESLR</sequence>
<keyword evidence="2" id="KW-1185">Reference proteome</keyword>
<dbReference type="Proteomes" id="UP000014977">
    <property type="component" value="Unassembled WGS sequence"/>
</dbReference>
<proteinExistence type="predicted"/>
<protein>
    <submittedName>
        <fullName evidence="1">Uncharacterized protein</fullName>
    </submittedName>
</protein>
<dbReference type="STRING" id="897.B2D07_18975"/>
<evidence type="ECO:0000313" key="2">
    <source>
        <dbReference type="Proteomes" id="UP000014977"/>
    </source>
</evidence>
<dbReference type="eggNOG" id="ENOG5032T0J">
    <property type="taxonomic scope" value="Bacteria"/>
</dbReference>
<organism evidence="1 2">
    <name type="scientific">Desulfococcus multivorans DSM 2059</name>
    <dbReference type="NCBI Taxonomy" id="1121405"/>
    <lineage>
        <taxon>Bacteria</taxon>
        <taxon>Pseudomonadati</taxon>
        <taxon>Thermodesulfobacteriota</taxon>
        <taxon>Desulfobacteria</taxon>
        <taxon>Desulfobacterales</taxon>
        <taxon>Desulfococcaceae</taxon>
        <taxon>Desulfococcus</taxon>
    </lineage>
</organism>
<dbReference type="AlphaFoldDB" id="S7TSS5"/>
<comment type="caution">
    <text evidence="1">The sequence shown here is derived from an EMBL/GenBank/DDBJ whole genome shotgun (WGS) entry which is preliminary data.</text>
</comment>
<dbReference type="EMBL" id="ATHJ01000088">
    <property type="protein sequence ID" value="EPR39735.1"/>
    <property type="molecule type" value="Genomic_DNA"/>
</dbReference>
<evidence type="ECO:0000313" key="1">
    <source>
        <dbReference type="EMBL" id="EPR39735.1"/>
    </source>
</evidence>